<protein>
    <recommendedName>
        <fullName evidence="3">tRNA/rRNA methyltransferase SpoU type domain-containing protein</fullName>
    </recommendedName>
</protein>
<feature type="domain" description="tRNA/rRNA methyltransferase SpoU type" evidence="3">
    <location>
        <begin position="31"/>
        <end position="164"/>
    </location>
</feature>
<evidence type="ECO:0000256" key="2">
    <source>
        <dbReference type="ARBA" id="ARBA00022679"/>
    </source>
</evidence>
<evidence type="ECO:0000313" key="4">
    <source>
        <dbReference type="EMBL" id="MBK1633442.1"/>
    </source>
</evidence>
<organism evidence="4 5">
    <name type="scientific">Thiohalocapsa halophila</name>
    <dbReference type="NCBI Taxonomy" id="69359"/>
    <lineage>
        <taxon>Bacteria</taxon>
        <taxon>Pseudomonadati</taxon>
        <taxon>Pseudomonadota</taxon>
        <taxon>Gammaproteobacteria</taxon>
        <taxon>Chromatiales</taxon>
        <taxon>Chromatiaceae</taxon>
        <taxon>Thiohalocapsa</taxon>
    </lineage>
</organism>
<keyword evidence="2" id="KW-0808">Transferase</keyword>
<dbReference type="InterPro" id="IPR029026">
    <property type="entry name" value="tRNA_m1G_MTases_N"/>
</dbReference>
<dbReference type="PANTHER" id="PTHR43191:SF7">
    <property type="entry name" value="OBP33PEP LIKE PROTEIN"/>
    <property type="match status" value="1"/>
</dbReference>
<keyword evidence="1" id="KW-0489">Methyltransferase</keyword>
<evidence type="ECO:0000313" key="5">
    <source>
        <dbReference type="Proteomes" id="UP000748752"/>
    </source>
</evidence>
<dbReference type="InterPro" id="IPR029028">
    <property type="entry name" value="Alpha/beta_knot_MTases"/>
</dbReference>
<dbReference type="Gene3D" id="3.40.1280.10">
    <property type="match status" value="1"/>
</dbReference>
<dbReference type="Proteomes" id="UP000748752">
    <property type="component" value="Unassembled WGS sequence"/>
</dbReference>
<name>A0ABS1CND1_9GAMM</name>
<evidence type="ECO:0000259" key="3">
    <source>
        <dbReference type="Pfam" id="PF00588"/>
    </source>
</evidence>
<reference evidence="4 5" key="1">
    <citation type="journal article" date="2020" name="Microorganisms">
        <title>Osmotic Adaptation and Compatible Solute Biosynthesis of Phototrophic Bacteria as Revealed from Genome Analyses.</title>
        <authorList>
            <person name="Imhoff J.F."/>
            <person name="Rahn T."/>
            <person name="Kunzel S."/>
            <person name="Keller A."/>
            <person name="Neulinger S.C."/>
        </authorList>
    </citation>
    <scope>NUCLEOTIDE SEQUENCE [LARGE SCALE GENOMIC DNA]</scope>
    <source>
        <strain evidence="4 5">DSM 6210</strain>
    </source>
</reference>
<dbReference type="SUPFAM" id="SSF75217">
    <property type="entry name" value="alpha/beta knot"/>
    <property type="match status" value="1"/>
</dbReference>
<keyword evidence="5" id="KW-1185">Reference proteome</keyword>
<gene>
    <name evidence="4" type="ORF">CKO31_22365</name>
</gene>
<dbReference type="InterPro" id="IPR051259">
    <property type="entry name" value="rRNA_Methyltransferase"/>
</dbReference>
<dbReference type="InterPro" id="IPR001537">
    <property type="entry name" value="SpoU_MeTrfase"/>
</dbReference>
<dbReference type="PANTHER" id="PTHR43191">
    <property type="entry name" value="RRNA METHYLTRANSFERASE 3"/>
    <property type="match status" value="1"/>
</dbReference>
<evidence type="ECO:0000256" key="1">
    <source>
        <dbReference type="ARBA" id="ARBA00022603"/>
    </source>
</evidence>
<dbReference type="Pfam" id="PF00588">
    <property type="entry name" value="SpoU_methylase"/>
    <property type="match status" value="1"/>
</dbReference>
<proteinExistence type="predicted"/>
<comment type="caution">
    <text evidence="4">The sequence shown here is derived from an EMBL/GenBank/DDBJ whole genome shotgun (WGS) entry which is preliminary data.</text>
</comment>
<sequence>MSKKRSRMDAHARFERERRRNLLAQPGPSDLILVLDHLKPGFNVAKIFRSAQAFGAREIHLIAIGPFDPAPAKGALRAVPARFFGQLEESLRLLRSDDYCAFRMLADGGETLQTARLPRRCALVLGHEEFGLSAAALALPALSIAQYGPVQSLNVSVAASIAMYEYYRQHPLST</sequence>
<dbReference type="EMBL" id="NRRV01000086">
    <property type="protein sequence ID" value="MBK1633442.1"/>
    <property type="molecule type" value="Genomic_DNA"/>
</dbReference>
<accession>A0ABS1CND1</accession>